<reference evidence="1" key="1">
    <citation type="journal article" date="2018" name="J. Virol.">
        <title>Crustacean Genome Exploration Reveals the Evolutionary Origin of White Spot Syndrome Virus.</title>
        <authorList>
            <person name="Kawato S."/>
            <person name="Shitara A."/>
            <person name="Wang Y."/>
            <person name="Nozaki R."/>
            <person name="Kondo H."/>
            <person name="Hirono I."/>
        </authorList>
    </citation>
    <scope>NUCLEOTIDE SEQUENCE</scope>
    <source>
        <strain evidence="1">Mikawa-1</strain>
    </source>
</reference>
<accession>A0A401IPF6</accession>
<name>A0A401IPF6_9VIRU</name>
<protein>
    <submittedName>
        <fullName evidence="1">Wsv198-like protein</fullName>
    </submittedName>
</protein>
<comment type="caution">
    <text evidence="1">The sequence shown here is derived from an EMBL/GenBank/DDBJ whole genome shotgun (WGS) entry which is preliminary data.</text>
</comment>
<organism evidence="1">
    <name type="scientific">Metapenaeus ensis nimavirus</name>
    <dbReference type="NCBI Taxonomy" id="2133794"/>
    <lineage>
        <taxon>Viruses</taxon>
        <taxon>Viruses incertae sedis</taxon>
        <taxon>Naldaviricetes</taxon>
        <taxon>Nimaviridae</taxon>
    </lineage>
</organism>
<proteinExistence type="predicted"/>
<dbReference type="EMBL" id="BFCE01000007">
    <property type="protein sequence ID" value="GBG35499.1"/>
    <property type="molecule type" value="Genomic_DNA"/>
</dbReference>
<evidence type="ECO:0000313" key="1">
    <source>
        <dbReference type="EMBL" id="GBG35499.1"/>
    </source>
</evidence>
<sequence>MSSGNVFSSRAVDQDLPPETRLYLTLSNTLYYVPIANGDHILKKIFRYLVSRKFPRYEDTLNETEFVFSEHTGAVAVAACFLLVLERSIIGNTVDNEQEAHFFREAVESVKRLFLASGGRPNIQVKLFFHEGNINPSYGFLNGVINDEDVGDGHIKSTMMKAPPKGGNLYERILLAGPPIKNHHVILHNSDKKKRSVHFFPRHLIQAKAFPGPLIQQQQYQQQQQQQQQQQREELEMMIGKVTIYCSVKVFNKSVEAMESMKNYISLDPLPFLIYMCLKGSSI</sequence>